<comment type="caution">
    <text evidence="2">The sequence shown here is derived from an EMBL/GenBank/DDBJ whole genome shotgun (WGS) entry which is preliminary data.</text>
</comment>
<accession>A0A8X6I7V4</accession>
<evidence type="ECO:0000313" key="2">
    <source>
        <dbReference type="EMBL" id="GFS34560.1"/>
    </source>
</evidence>
<dbReference type="GO" id="GO:0003676">
    <property type="term" value="F:nucleic acid binding"/>
    <property type="evidence" value="ECO:0007669"/>
    <property type="project" value="InterPro"/>
</dbReference>
<dbReference type="InterPro" id="IPR041588">
    <property type="entry name" value="Integrase_H2C2"/>
</dbReference>
<gene>
    <name evidence="2" type="primary">AVEN_103304_1</name>
    <name evidence="2" type="ORF">TNIN_268631</name>
</gene>
<dbReference type="OrthoDB" id="6436042at2759"/>
<dbReference type="AlphaFoldDB" id="A0A8X6I7V4"/>
<feature type="domain" description="Integrase zinc-binding" evidence="1">
    <location>
        <begin position="146"/>
        <end position="194"/>
    </location>
</feature>
<evidence type="ECO:0000259" key="1">
    <source>
        <dbReference type="Pfam" id="PF17921"/>
    </source>
</evidence>
<organism evidence="2 3">
    <name type="scientific">Trichonephila inaurata madagascariensis</name>
    <dbReference type="NCBI Taxonomy" id="2747483"/>
    <lineage>
        <taxon>Eukaryota</taxon>
        <taxon>Metazoa</taxon>
        <taxon>Ecdysozoa</taxon>
        <taxon>Arthropoda</taxon>
        <taxon>Chelicerata</taxon>
        <taxon>Arachnida</taxon>
        <taxon>Araneae</taxon>
        <taxon>Araneomorphae</taxon>
        <taxon>Entelegynae</taxon>
        <taxon>Araneoidea</taxon>
        <taxon>Nephilidae</taxon>
        <taxon>Trichonephila</taxon>
        <taxon>Trichonephila inaurata</taxon>
    </lineage>
</organism>
<dbReference type="EMBL" id="BMAV01024601">
    <property type="protein sequence ID" value="GFS34560.1"/>
    <property type="molecule type" value="Genomic_DNA"/>
</dbReference>
<protein>
    <submittedName>
        <fullName evidence="2">Integrase catalytic domain-containing protein</fullName>
    </submittedName>
</protein>
<dbReference type="Gene3D" id="3.30.420.10">
    <property type="entry name" value="Ribonuclease H-like superfamily/Ribonuclease H"/>
    <property type="match status" value="1"/>
</dbReference>
<reference evidence="2" key="1">
    <citation type="submission" date="2020-08" db="EMBL/GenBank/DDBJ databases">
        <title>Multicomponent nature underlies the extraordinary mechanical properties of spider dragline silk.</title>
        <authorList>
            <person name="Kono N."/>
            <person name="Nakamura H."/>
            <person name="Mori M."/>
            <person name="Yoshida Y."/>
            <person name="Ohtoshi R."/>
            <person name="Malay A.D."/>
            <person name="Moran D.A.P."/>
            <person name="Tomita M."/>
            <person name="Numata K."/>
            <person name="Arakawa K."/>
        </authorList>
    </citation>
    <scope>NUCLEOTIDE SEQUENCE</scope>
</reference>
<keyword evidence="3" id="KW-1185">Reference proteome</keyword>
<dbReference type="InterPro" id="IPR036397">
    <property type="entry name" value="RNaseH_sf"/>
</dbReference>
<dbReference type="Pfam" id="PF17921">
    <property type="entry name" value="Integrase_H2C2"/>
    <property type="match status" value="1"/>
</dbReference>
<dbReference type="Gene3D" id="1.10.340.70">
    <property type="match status" value="1"/>
</dbReference>
<evidence type="ECO:0000313" key="3">
    <source>
        <dbReference type="Proteomes" id="UP000886998"/>
    </source>
</evidence>
<name>A0A8X6I7V4_9ARAC</name>
<sequence>MSFPTSVIQHKLFDLIKRPKTECPSPDITFLPSPPSSSPRALGFTNNEGSKYSLPQGFTPEKHQYSLYHNSKREELTVNEIQITEKKLLKLVQQESFDDTVTQNKLKSLNVFTDNEGLMRLETKIVRRKDDENFICPIVLPSNHLLMERLIFENHSNSCHSGTQFVLSNLRQQLWTFSGRKTVQRVINQCIHCKIYFSKEIKTVPAPLPEDRVRNALVFELTCVGKSFKVLQSLSTDGFLLGLRRFTARRGRPRKIYRDNGTNFIGANNLMASLDWKKITLETSILRIQWSFNPLTASWW</sequence>
<proteinExistence type="predicted"/>
<dbReference type="PANTHER" id="PTHR47331:SF2">
    <property type="match status" value="1"/>
</dbReference>
<dbReference type="PANTHER" id="PTHR47331">
    <property type="entry name" value="PHD-TYPE DOMAIN-CONTAINING PROTEIN"/>
    <property type="match status" value="1"/>
</dbReference>
<dbReference type="Proteomes" id="UP000886998">
    <property type="component" value="Unassembled WGS sequence"/>
</dbReference>